<name>A0A6J7WW02_9CAUD</name>
<dbReference type="EMBL" id="LR798295">
    <property type="protein sequence ID" value="CAB5221910.1"/>
    <property type="molecule type" value="Genomic_DNA"/>
</dbReference>
<reference evidence="1" key="1">
    <citation type="submission" date="2020-05" db="EMBL/GenBank/DDBJ databases">
        <authorList>
            <person name="Chiriac C."/>
            <person name="Salcher M."/>
            <person name="Ghai R."/>
            <person name="Kavagutti S V."/>
        </authorList>
    </citation>
    <scope>NUCLEOTIDE SEQUENCE</scope>
</reference>
<gene>
    <name evidence="1" type="ORF">UFOVP359_130</name>
</gene>
<sequence>MTKFTPEMSKAVHQLKPPYPKLVVDFVEFDQYIGIRVYENQIMEMNAPQMETFMEYLQMLRMTIESFGAKCYFDGAKGDPPRGTR</sequence>
<evidence type="ECO:0000313" key="1">
    <source>
        <dbReference type="EMBL" id="CAB5221910.1"/>
    </source>
</evidence>
<accession>A0A6J7WW02</accession>
<organism evidence="1">
    <name type="scientific">uncultured Caudovirales phage</name>
    <dbReference type="NCBI Taxonomy" id="2100421"/>
    <lineage>
        <taxon>Viruses</taxon>
        <taxon>Duplodnaviria</taxon>
        <taxon>Heunggongvirae</taxon>
        <taxon>Uroviricota</taxon>
        <taxon>Caudoviricetes</taxon>
        <taxon>Peduoviridae</taxon>
        <taxon>Maltschvirus</taxon>
        <taxon>Maltschvirus maltsch</taxon>
    </lineage>
</organism>
<proteinExistence type="predicted"/>
<protein>
    <submittedName>
        <fullName evidence="1">Uncharacterized protein</fullName>
    </submittedName>
</protein>